<evidence type="ECO:0000313" key="9">
    <source>
        <dbReference type="EMBL" id="KPI82932.1"/>
    </source>
</evidence>
<feature type="compositionally biased region" description="Low complexity" evidence="7">
    <location>
        <begin position="353"/>
        <end position="366"/>
    </location>
</feature>
<keyword evidence="6 8" id="KW-0472">Membrane</keyword>
<dbReference type="PANTHER" id="PTHR10778:SF4">
    <property type="entry name" value="NUCLEOTIDE SUGAR TRANSPORTER SLC35B4"/>
    <property type="match status" value="1"/>
</dbReference>
<evidence type="ECO:0000256" key="7">
    <source>
        <dbReference type="SAM" id="MobiDB-lite"/>
    </source>
</evidence>
<protein>
    <submittedName>
        <fullName evidence="9">Uncharacterized protein</fullName>
    </submittedName>
</protein>
<evidence type="ECO:0000256" key="5">
    <source>
        <dbReference type="ARBA" id="ARBA00022989"/>
    </source>
</evidence>
<feature type="transmembrane region" description="Helical" evidence="8">
    <location>
        <begin position="184"/>
        <end position="207"/>
    </location>
</feature>
<comment type="caution">
    <text evidence="9">The sequence shown here is derived from an EMBL/GenBank/DDBJ whole genome shotgun (WGS) entry which is preliminary data.</text>
</comment>
<dbReference type="GO" id="GO:0000139">
    <property type="term" value="C:Golgi membrane"/>
    <property type="evidence" value="ECO:0007669"/>
    <property type="project" value="TreeGrafter"/>
</dbReference>
<keyword evidence="2" id="KW-0813">Transport</keyword>
<evidence type="ECO:0000256" key="6">
    <source>
        <dbReference type="ARBA" id="ARBA00023136"/>
    </source>
</evidence>
<feature type="region of interest" description="Disordered" evidence="7">
    <location>
        <begin position="349"/>
        <end position="380"/>
    </location>
</feature>
<dbReference type="OMA" id="NPFTGWH"/>
<dbReference type="VEuPathDB" id="TriTrypDB:Lsey_0482_0020"/>
<evidence type="ECO:0000313" key="10">
    <source>
        <dbReference type="Proteomes" id="UP000038009"/>
    </source>
</evidence>
<dbReference type="SUPFAM" id="SSF103481">
    <property type="entry name" value="Multidrug resistance efflux transporter EmrE"/>
    <property type="match status" value="1"/>
</dbReference>
<dbReference type="EMBL" id="LJSK01000482">
    <property type="protein sequence ID" value="KPI82932.1"/>
    <property type="molecule type" value="Genomic_DNA"/>
</dbReference>
<dbReference type="Pfam" id="PF08449">
    <property type="entry name" value="UAA"/>
    <property type="match status" value="2"/>
</dbReference>
<feature type="transmembrane region" description="Helical" evidence="8">
    <location>
        <begin position="272"/>
        <end position="289"/>
    </location>
</feature>
<sequence>MADVVLGLGSVFCGCQANVFLLELILKGSPDTLYALTCVQYVCIAFLSLPVLLRLKEPHENIEGSSSMWPLRWRRRRIPQRNSIMLAAMAWSVSVANNIALNFDVSVPLHATFRSSSLMVNMLAGYLFLNKRFTLPQVLCALSICVGLIALTLERSRKANAKGGSEFHSDPLSTPSMPTWRGTLGIAILVCTAFCTAGLGVFQEYVFRDACKREAERGVRLTTSAQADDDVSPMWAEALCTSHLYAIPLFFLHPSELFLELANIHSGSRLHVLLNCLTQLVCIAGVFIMSQRTSAFTLTLTLTLRKLATITISIFYFGHYRTMTVVEWVAMVGALAAGTAYAFLPKAHPANEAPRPATAPRGARSASARRRTAVASRSHE</sequence>
<dbReference type="InterPro" id="IPR013657">
    <property type="entry name" value="SCL35B1-4/HUT1"/>
</dbReference>
<evidence type="ECO:0000256" key="4">
    <source>
        <dbReference type="ARBA" id="ARBA00022692"/>
    </source>
</evidence>
<gene>
    <name evidence="9" type="ORF">ABL78_8052</name>
</gene>
<organism evidence="9 10">
    <name type="scientific">Leptomonas seymouri</name>
    <dbReference type="NCBI Taxonomy" id="5684"/>
    <lineage>
        <taxon>Eukaryota</taxon>
        <taxon>Discoba</taxon>
        <taxon>Euglenozoa</taxon>
        <taxon>Kinetoplastea</taxon>
        <taxon>Metakinetoplastina</taxon>
        <taxon>Trypanosomatida</taxon>
        <taxon>Trypanosomatidae</taxon>
        <taxon>Leishmaniinae</taxon>
        <taxon>Leptomonas</taxon>
    </lineage>
</organism>
<dbReference type="GO" id="GO:0005464">
    <property type="term" value="F:UDP-xylose transmembrane transporter activity"/>
    <property type="evidence" value="ECO:0007669"/>
    <property type="project" value="TreeGrafter"/>
</dbReference>
<dbReference type="GO" id="GO:0005462">
    <property type="term" value="F:UDP-N-acetylglucosamine transmembrane transporter activity"/>
    <property type="evidence" value="ECO:0007669"/>
    <property type="project" value="TreeGrafter"/>
</dbReference>
<dbReference type="GO" id="GO:0005789">
    <property type="term" value="C:endoplasmic reticulum membrane"/>
    <property type="evidence" value="ECO:0007669"/>
    <property type="project" value="TreeGrafter"/>
</dbReference>
<evidence type="ECO:0000256" key="1">
    <source>
        <dbReference type="ARBA" id="ARBA00004127"/>
    </source>
</evidence>
<dbReference type="OrthoDB" id="999962at2759"/>
<proteinExistence type="predicted"/>
<dbReference type="PANTHER" id="PTHR10778">
    <property type="entry name" value="SOLUTE CARRIER FAMILY 35 MEMBER B"/>
    <property type="match status" value="1"/>
</dbReference>
<feature type="transmembrane region" description="Helical" evidence="8">
    <location>
        <begin position="33"/>
        <end position="53"/>
    </location>
</feature>
<feature type="transmembrane region" description="Helical" evidence="8">
    <location>
        <begin position="109"/>
        <end position="128"/>
    </location>
</feature>
<dbReference type="Proteomes" id="UP000038009">
    <property type="component" value="Unassembled WGS sequence"/>
</dbReference>
<reference evidence="9 10" key="1">
    <citation type="journal article" date="2015" name="PLoS Pathog.">
        <title>Leptomonas seymouri: Adaptations to the Dixenous Life Cycle Analyzed by Genome Sequencing, Transcriptome Profiling and Co-infection with Leishmania donovani.</title>
        <authorList>
            <person name="Kraeva N."/>
            <person name="Butenko A."/>
            <person name="Hlavacova J."/>
            <person name="Kostygov A."/>
            <person name="Myskova J."/>
            <person name="Grybchuk D."/>
            <person name="Lestinova T."/>
            <person name="Votypka J."/>
            <person name="Volf P."/>
            <person name="Opperdoes F."/>
            <person name="Flegontov P."/>
            <person name="Lukes J."/>
            <person name="Yurchenko V."/>
        </authorList>
    </citation>
    <scope>NUCLEOTIDE SEQUENCE [LARGE SCALE GENOMIC DNA]</scope>
    <source>
        <strain evidence="9 10">ATCC 30220</strain>
    </source>
</reference>
<keyword evidence="10" id="KW-1185">Reference proteome</keyword>
<accession>A0A0N1HT61</accession>
<dbReference type="AlphaFoldDB" id="A0A0N1HT61"/>
<feature type="transmembrane region" description="Helical" evidence="8">
    <location>
        <begin position="325"/>
        <end position="344"/>
    </location>
</feature>
<evidence type="ECO:0000256" key="8">
    <source>
        <dbReference type="SAM" id="Phobius"/>
    </source>
</evidence>
<keyword evidence="4 8" id="KW-0812">Transmembrane</keyword>
<feature type="transmembrane region" description="Helical" evidence="8">
    <location>
        <begin position="135"/>
        <end position="153"/>
    </location>
</feature>
<name>A0A0N1HT61_LEPSE</name>
<comment type="subcellular location">
    <subcellularLocation>
        <location evidence="1">Endomembrane system</location>
        <topology evidence="1">Multi-pass membrane protein</topology>
    </subcellularLocation>
</comment>
<feature type="transmembrane region" description="Helical" evidence="8">
    <location>
        <begin position="295"/>
        <end position="318"/>
    </location>
</feature>
<keyword evidence="3" id="KW-0762">Sugar transport</keyword>
<evidence type="ECO:0000256" key="2">
    <source>
        <dbReference type="ARBA" id="ARBA00022448"/>
    </source>
</evidence>
<keyword evidence="5 8" id="KW-1133">Transmembrane helix</keyword>
<dbReference type="InterPro" id="IPR037185">
    <property type="entry name" value="EmrE-like"/>
</dbReference>
<evidence type="ECO:0000256" key="3">
    <source>
        <dbReference type="ARBA" id="ARBA00022597"/>
    </source>
</evidence>